<sequence>MSEVHTNCKLWLRRTRSRCSPRDSVPGRFPACNPFTDHQIAVPRLPPRPPHGRDPLPLDEPQPSQPYLNRGKLDGVLSWFDPDEPDYDPLPVIERDGEWALIDGHTRAFGTSLAGADELRVVHDTDDHPRELYGRCVEWCRDVDITTVADLHSRLVSEGAYERLWLDRCQRAAAEGGG</sequence>
<evidence type="ECO:0008006" key="4">
    <source>
        <dbReference type="Google" id="ProtNLM"/>
    </source>
</evidence>
<evidence type="ECO:0000313" key="2">
    <source>
        <dbReference type="EMBL" id="SDM65362.1"/>
    </source>
</evidence>
<dbReference type="Proteomes" id="UP000199370">
    <property type="component" value="Unassembled WGS sequence"/>
</dbReference>
<name>A0A1G9UZG5_9EURY</name>
<proteinExistence type="predicted"/>
<dbReference type="AlphaFoldDB" id="A0A1G9UZG5"/>
<evidence type="ECO:0000313" key="3">
    <source>
        <dbReference type="Proteomes" id="UP000199370"/>
    </source>
</evidence>
<dbReference type="EMBL" id="FNIA01000005">
    <property type="protein sequence ID" value="SDM65362.1"/>
    <property type="molecule type" value="Genomic_DNA"/>
</dbReference>
<reference evidence="2 3" key="1">
    <citation type="submission" date="2016-10" db="EMBL/GenBank/DDBJ databases">
        <authorList>
            <person name="de Groot N.N."/>
        </authorList>
    </citation>
    <scope>NUCLEOTIDE SEQUENCE [LARGE SCALE GENOMIC DNA]</scope>
    <source>
        <strain evidence="3">EB21,IBRC-M 10013,KCTC 4048</strain>
    </source>
</reference>
<evidence type="ECO:0000256" key="1">
    <source>
        <dbReference type="SAM" id="MobiDB-lite"/>
    </source>
</evidence>
<dbReference type="STRING" id="996166.SAMN05192554_105100"/>
<dbReference type="OrthoDB" id="195604at2157"/>
<accession>A0A1G9UZG5</accession>
<organism evidence="2 3">
    <name type="scientific">Haloarchaeobius iranensis</name>
    <dbReference type="NCBI Taxonomy" id="996166"/>
    <lineage>
        <taxon>Archaea</taxon>
        <taxon>Methanobacteriati</taxon>
        <taxon>Methanobacteriota</taxon>
        <taxon>Stenosarchaea group</taxon>
        <taxon>Halobacteria</taxon>
        <taxon>Halobacteriales</taxon>
        <taxon>Halorubellaceae</taxon>
        <taxon>Haloarchaeobius</taxon>
    </lineage>
</organism>
<keyword evidence="3" id="KW-1185">Reference proteome</keyword>
<feature type="region of interest" description="Disordered" evidence="1">
    <location>
        <begin position="40"/>
        <end position="67"/>
    </location>
</feature>
<gene>
    <name evidence="2" type="ORF">SAMN05192554_105100</name>
</gene>
<protein>
    <recommendedName>
        <fullName evidence="4">ParB-like nuclease domain-containing protein</fullName>
    </recommendedName>
</protein>
<dbReference type="RefSeq" id="WP_217639099.1">
    <property type="nucleotide sequence ID" value="NZ_FNIA01000005.1"/>
</dbReference>